<organism evidence="1 2">
    <name type="scientific">Basidiobolus meristosporus CBS 931.73</name>
    <dbReference type="NCBI Taxonomy" id="1314790"/>
    <lineage>
        <taxon>Eukaryota</taxon>
        <taxon>Fungi</taxon>
        <taxon>Fungi incertae sedis</taxon>
        <taxon>Zoopagomycota</taxon>
        <taxon>Entomophthoromycotina</taxon>
        <taxon>Basidiobolomycetes</taxon>
        <taxon>Basidiobolales</taxon>
        <taxon>Basidiobolaceae</taxon>
        <taxon>Basidiobolus</taxon>
    </lineage>
</organism>
<dbReference type="InParanoid" id="A0A1Y1Y6F2"/>
<accession>A0A1Y1Y6F2</accession>
<feature type="non-terminal residue" evidence="1">
    <location>
        <position position="1"/>
    </location>
</feature>
<protein>
    <submittedName>
        <fullName evidence="1">Uncharacterized protein</fullName>
    </submittedName>
</protein>
<name>A0A1Y1Y6F2_9FUNG</name>
<comment type="caution">
    <text evidence="1">The sequence shown here is derived from an EMBL/GenBank/DDBJ whole genome shotgun (WGS) entry which is preliminary data.</text>
</comment>
<sequence>MTSSFPLENHLTATTASEIEQDDLGGKKRGHRAELGQPLGDLLCKKIQLFSFLSIEYSAHYPVSKEVNKDESFSCCYALDHRITSTSSKRRKTFSHSGTRVSLMEDLIVRSSPRPSVFSASMQPAINTKQRIKISSKSRTPPSARRVSLINRLRS</sequence>
<dbReference type="Proteomes" id="UP000193498">
    <property type="component" value="Unassembled WGS sequence"/>
</dbReference>
<keyword evidence="2" id="KW-1185">Reference proteome</keyword>
<dbReference type="EMBL" id="MCFE01000234">
    <property type="protein sequence ID" value="ORX93475.1"/>
    <property type="molecule type" value="Genomic_DNA"/>
</dbReference>
<proteinExistence type="predicted"/>
<dbReference type="AlphaFoldDB" id="A0A1Y1Y6F2"/>
<evidence type="ECO:0000313" key="1">
    <source>
        <dbReference type="EMBL" id="ORX93475.1"/>
    </source>
</evidence>
<reference evidence="1 2" key="1">
    <citation type="submission" date="2016-07" db="EMBL/GenBank/DDBJ databases">
        <title>Pervasive Adenine N6-methylation of Active Genes in Fungi.</title>
        <authorList>
            <consortium name="DOE Joint Genome Institute"/>
            <person name="Mondo S.J."/>
            <person name="Dannebaum R.O."/>
            <person name="Kuo R.C."/>
            <person name="Labutti K."/>
            <person name="Haridas S."/>
            <person name="Kuo A."/>
            <person name="Salamov A."/>
            <person name="Ahrendt S.R."/>
            <person name="Lipzen A."/>
            <person name="Sullivan W."/>
            <person name="Andreopoulos W.B."/>
            <person name="Clum A."/>
            <person name="Lindquist E."/>
            <person name="Daum C."/>
            <person name="Ramamoorthy G.K."/>
            <person name="Gryganskyi A."/>
            <person name="Culley D."/>
            <person name="Magnuson J.K."/>
            <person name="James T.Y."/>
            <person name="O'Malley M.A."/>
            <person name="Stajich J.E."/>
            <person name="Spatafora J.W."/>
            <person name="Visel A."/>
            <person name="Grigoriev I.V."/>
        </authorList>
    </citation>
    <scope>NUCLEOTIDE SEQUENCE [LARGE SCALE GENOMIC DNA]</scope>
    <source>
        <strain evidence="1 2">CBS 931.73</strain>
    </source>
</reference>
<evidence type="ECO:0000313" key="2">
    <source>
        <dbReference type="Proteomes" id="UP000193498"/>
    </source>
</evidence>
<gene>
    <name evidence="1" type="ORF">K493DRAFT_315982</name>
</gene>